<dbReference type="EC" id="4.2.3.5" evidence="3"/>
<evidence type="ECO:0000313" key="7">
    <source>
        <dbReference type="EMBL" id="VAV96624.1"/>
    </source>
</evidence>
<dbReference type="InterPro" id="IPR035904">
    <property type="entry name" value="Chorismate_synth_AroC_sf"/>
</dbReference>
<evidence type="ECO:0000256" key="2">
    <source>
        <dbReference type="ARBA" id="ARBA00008014"/>
    </source>
</evidence>
<dbReference type="Gene3D" id="3.60.150.10">
    <property type="entry name" value="Chorismate synthase AroC"/>
    <property type="match status" value="1"/>
</dbReference>
<dbReference type="UniPathway" id="UPA00053">
    <property type="reaction ID" value="UER00090"/>
</dbReference>
<sequence length="367" mass="38943">MSLNTFGHLFRVTTWGESHGAALGATVDGCPPGVALDAGMLQQWLDRRRPGQNKNMTQRNEPDKVQILSGVYEGQTTGTPIQLMIENTDQRSKDYGDIAQTFRPGHADITYHLKYGVRDPRGGGRSSARETAARVAAGGVARAVLATLVPGLEIKGYMTAMGALEIDRTRFDWDAIDGNDFWLPNADAAPEWEAYLQNLRKEHDSVGAIVEVTARGVPAGLGAPVYGKLDTDLAAACMSINAVKGVEIGEGMAAARLKGSENADEIFMGADGPEFSSNHAGGILGGISSGQDIVLRFAVKPTSSILTPRQSIRIDGSPVEVITKGRHDPCVGIRAVPVGEAMVACVILDHLLLHRGQVGDGPRGKIG</sequence>
<keyword evidence="4" id="KW-0028">Amino-acid biosynthesis</keyword>
<protein>
    <recommendedName>
        <fullName evidence="3">chorismate synthase</fullName>
        <ecNumber evidence="3">4.2.3.5</ecNumber>
    </recommendedName>
</protein>
<comment type="similarity">
    <text evidence="2">Belongs to the chorismate synthase family.</text>
</comment>
<dbReference type="GO" id="GO:0008652">
    <property type="term" value="P:amino acid biosynthetic process"/>
    <property type="evidence" value="ECO:0007669"/>
    <property type="project" value="UniProtKB-KW"/>
</dbReference>
<dbReference type="NCBIfam" id="NF003793">
    <property type="entry name" value="PRK05382.1"/>
    <property type="match status" value="1"/>
</dbReference>
<dbReference type="Pfam" id="PF01264">
    <property type="entry name" value="Chorismate_synt"/>
    <property type="match status" value="1"/>
</dbReference>
<reference evidence="7" key="1">
    <citation type="submission" date="2018-06" db="EMBL/GenBank/DDBJ databases">
        <authorList>
            <person name="Zhirakovskaya E."/>
        </authorList>
    </citation>
    <scope>NUCLEOTIDE SEQUENCE</scope>
</reference>
<proteinExistence type="inferred from homology"/>
<dbReference type="SUPFAM" id="SSF103263">
    <property type="entry name" value="Chorismate synthase, AroC"/>
    <property type="match status" value="1"/>
</dbReference>
<name>A0A3B0RSB3_9ZZZZ</name>
<dbReference type="GO" id="GO:0009423">
    <property type="term" value="P:chorismate biosynthetic process"/>
    <property type="evidence" value="ECO:0007669"/>
    <property type="project" value="UniProtKB-UniPathway"/>
</dbReference>
<dbReference type="GO" id="GO:0009073">
    <property type="term" value="P:aromatic amino acid family biosynthetic process"/>
    <property type="evidence" value="ECO:0007669"/>
    <property type="project" value="UniProtKB-KW"/>
</dbReference>
<evidence type="ECO:0000256" key="3">
    <source>
        <dbReference type="ARBA" id="ARBA00013036"/>
    </source>
</evidence>
<accession>A0A3B0RSB3</accession>
<dbReference type="InterPro" id="IPR020541">
    <property type="entry name" value="Chorismate_synthase_CS"/>
</dbReference>
<keyword evidence="5" id="KW-0057">Aromatic amino acid biosynthesis</keyword>
<dbReference type="GO" id="GO:0004107">
    <property type="term" value="F:chorismate synthase activity"/>
    <property type="evidence" value="ECO:0007669"/>
    <property type="project" value="UniProtKB-EC"/>
</dbReference>
<keyword evidence="6 7" id="KW-0456">Lyase</keyword>
<evidence type="ECO:0000256" key="6">
    <source>
        <dbReference type="ARBA" id="ARBA00023239"/>
    </source>
</evidence>
<evidence type="ECO:0000256" key="5">
    <source>
        <dbReference type="ARBA" id="ARBA00023141"/>
    </source>
</evidence>
<dbReference type="PROSITE" id="PS00787">
    <property type="entry name" value="CHORISMATE_SYNTHASE_1"/>
    <property type="match status" value="1"/>
</dbReference>
<dbReference type="AlphaFoldDB" id="A0A3B0RSB3"/>
<dbReference type="CDD" id="cd07304">
    <property type="entry name" value="Chorismate_synthase"/>
    <property type="match status" value="1"/>
</dbReference>
<dbReference type="GO" id="GO:0005829">
    <property type="term" value="C:cytosol"/>
    <property type="evidence" value="ECO:0007669"/>
    <property type="project" value="TreeGrafter"/>
</dbReference>
<dbReference type="EMBL" id="UOEG01000149">
    <property type="protein sequence ID" value="VAV96624.1"/>
    <property type="molecule type" value="Genomic_DNA"/>
</dbReference>
<organism evidence="7">
    <name type="scientific">hydrothermal vent metagenome</name>
    <dbReference type="NCBI Taxonomy" id="652676"/>
    <lineage>
        <taxon>unclassified sequences</taxon>
        <taxon>metagenomes</taxon>
        <taxon>ecological metagenomes</taxon>
    </lineage>
</organism>
<comment type="pathway">
    <text evidence="1">Metabolic intermediate biosynthesis; chorismate biosynthesis; chorismate from D-erythrose 4-phosphate and phosphoenolpyruvate: step 7/7.</text>
</comment>
<dbReference type="GO" id="GO:0010181">
    <property type="term" value="F:FMN binding"/>
    <property type="evidence" value="ECO:0007669"/>
    <property type="project" value="TreeGrafter"/>
</dbReference>
<dbReference type="PANTHER" id="PTHR21085">
    <property type="entry name" value="CHORISMATE SYNTHASE"/>
    <property type="match status" value="1"/>
</dbReference>
<dbReference type="PROSITE" id="PS00789">
    <property type="entry name" value="CHORISMATE_SYNTHASE_3"/>
    <property type="match status" value="1"/>
</dbReference>
<evidence type="ECO:0000256" key="4">
    <source>
        <dbReference type="ARBA" id="ARBA00022605"/>
    </source>
</evidence>
<dbReference type="HAMAP" id="MF_00300">
    <property type="entry name" value="Chorismate_synth"/>
    <property type="match status" value="1"/>
</dbReference>
<evidence type="ECO:0000256" key="1">
    <source>
        <dbReference type="ARBA" id="ARBA00005044"/>
    </source>
</evidence>
<dbReference type="InterPro" id="IPR000453">
    <property type="entry name" value="Chorismate_synth"/>
</dbReference>
<dbReference type="NCBIfam" id="TIGR00033">
    <property type="entry name" value="aroC"/>
    <property type="match status" value="1"/>
</dbReference>
<gene>
    <name evidence="7" type="ORF">MNBD_ALPHA07-542</name>
</gene>
<dbReference type="PANTHER" id="PTHR21085:SF0">
    <property type="entry name" value="CHORISMATE SYNTHASE"/>
    <property type="match status" value="1"/>
</dbReference>
<dbReference type="PIRSF" id="PIRSF001456">
    <property type="entry name" value="Chorismate_synth"/>
    <property type="match status" value="1"/>
</dbReference>